<evidence type="ECO:0000256" key="7">
    <source>
        <dbReference type="SAM" id="Phobius"/>
    </source>
</evidence>
<dbReference type="AlphaFoldDB" id="A0A7X1FT37"/>
<evidence type="ECO:0000313" key="9">
    <source>
        <dbReference type="EMBL" id="MBC2666481.1"/>
    </source>
</evidence>
<evidence type="ECO:0000256" key="4">
    <source>
        <dbReference type="ARBA" id="ARBA00022989"/>
    </source>
</evidence>
<protein>
    <submittedName>
        <fullName evidence="9">Ferric reductase-like transmembrane domain-containing protein</fullName>
    </submittedName>
</protein>
<keyword evidence="3 7" id="KW-0812">Transmembrane</keyword>
<evidence type="ECO:0000256" key="5">
    <source>
        <dbReference type="ARBA" id="ARBA00023004"/>
    </source>
</evidence>
<keyword evidence="6 7" id="KW-0472">Membrane</keyword>
<feature type="transmembrane region" description="Helical" evidence="7">
    <location>
        <begin position="5"/>
        <end position="23"/>
    </location>
</feature>
<dbReference type="Proteomes" id="UP000566813">
    <property type="component" value="Unassembled WGS sequence"/>
</dbReference>
<organism evidence="9 10">
    <name type="scientific">Novosphingobium flavum</name>
    <dbReference type="NCBI Taxonomy" id="1778672"/>
    <lineage>
        <taxon>Bacteria</taxon>
        <taxon>Pseudomonadati</taxon>
        <taxon>Pseudomonadota</taxon>
        <taxon>Alphaproteobacteria</taxon>
        <taxon>Sphingomonadales</taxon>
        <taxon>Sphingomonadaceae</taxon>
        <taxon>Novosphingobium</taxon>
    </lineage>
</organism>
<evidence type="ECO:0000256" key="6">
    <source>
        <dbReference type="ARBA" id="ARBA00023136"/>
    </source>
</evidence>
<accession>A0A7X1FT37</accession>
<gene>
    <name evidence="9" type="ORF">H7F51_13215</name>
</gene>
<dbReference type="EMBL" id="JACLAW010000010">
    <property type="protein sequence ID" value="MBC2666481.1"/>
    <property type="molecule type" value="Genomic_DNA"/>
</dbReference>
<dbReference type="GO" id="GO:0005886">
    <property type="term" value="C:plasma membrane"/>
    <property type="evidence" value="ECO:0007669"/>
    <property type="project" value="TreeGrafter"/>
</dbReference>
<keyword evidence="2" id="KW-0813">Transport</keyword>
<feature type="transmembrane region" description="Helical" evidence="7">
    <location>
        <begin position="113"/>
        <end position="132"/>
    </location>
</feature>
<evidence type="ECO:0000256" key="1">
    <source>
        <dbReference type="ARBA" id="ARBA00004141"/>
    </source>
</evidence>
<evidence type="ECO:0000259" key="8">
    <source>
        <dbReference type="Pfam" id="PF01794"/>
    </source>
</evidence>
<dbReference type="GO" id="GO:0010181">
    <property type="term" value="F:FMN binding"/>
    <property type="evidence" value="ECO:0007669"/>
    <property type="project" value="TreeGrafter"/>
</dbReference>
<feature type="transmembrane region" description="Helical" evidence="7">
    <location>
        <begin position="166"/>
        <end position="183"/>
    </location>
</feature>
<name>A0A7X1FT37_9SPHN</name>
<dbReference type="PANTHER" id="PTHR36964:SF1">
    <property type="entry name" value="PROTEIN-METHIONINE-SULFOXIDE REDUCTASE HEME-BINDING SUBUNIT MSRQ"/>
    <property type="match status" value="1"/>
</dbReference>
<reference evidence="9 10" key="1">
    <citation type="submission" date="2020-08" db="EMBL/GenBank/DDBJ databases">
        <title>The genome sequence of type strain Novosphingobium flavum NBRC 111647.</title>
        <authorList>
            <person name="Liu Y."/>
        </authorList>
    </citation>
    <scope>NUCLEOTIDE SEQUENCE [LARGE SCALE GENOMIC DNA]</scope>
    <source>
        <strain evidence="9 10">NBRC 111647</strain>
    </source>
</reference>
<feature type="transmembrane region" description="Helical" evidence="7">
    <location>
        <begin position="75"/>
        <end position="93"/>
    </location>
</feature>
<dbReference type="InterPro" id="IPR022837">
    <property type="entry name" value="MsrQ-like"/>
</dbReference>
<dbReference type="Pfam" id="PF01794">
    <property type="entry name" value="Ferric_reduct"/>
    <property type="match status" value="1"/>
</dbReference>
<keyword evidence="4 7" id="KW-1133">Transmembrane helix</keyword>
<proteinExistence type="predicted"/>
<dbReference type="GO" id="GO:0016679">
    <property type="term" value="F:oxidoreductase activity, acting on diphenols and related substances as donors"/>
    <property type="evidence" value="ECO:0007669"/>
    <property type="project" value="TreeGrafter"/>
</dbReference>
<dbReference type="RefSeq" id="WP_185664786.1">
    <property type="nucleotide sequence ID" value="NZ_JACLAW010000010.1"/>
</dbReference>
<feature type="transmembrane region" description="Helical" evidence="7">
    <location>
        <begin position="144"/>
        <end position="160"/>
    </location>
</feature>
<dbReference type="InterPro" id="IPR013130">
    <property type="entry name" value="Fe3_Rdtase_TM_dom"/>
</dbReference>
<keyword evidence="10" id="KW-1185">Reference proteome</keyword>
<feature type="domain" description="Ferric oxidoreductase" evidence="8">
    <location>
        <begin position="39"/>
        <end position="153"/>
    </location>
</feature>
<dbReference type="PANTHER" id="PTHR36964">
    <property type="entry name" value="PROTEIN-METHIONINE-SULFOXIDE REDUCTASE HEME-BINDING SUBUNIT MSRQ"/>
    <property type="match status" value="1"/>
</dbReference>
<feature type="transmembrane region" description="Helical" evidence="7">
    <location>
        <begin position="43"/>
        <end position="63"/>
    </location>
</feature>
<evidence type="ECO:0000256" key="3">
    <source>
        <dbReference type="ARBA" id="ARBA00022692"/>
    </source>
</evidence>
<evidence type="ECO:0000256" key="2">
    <source>
        <dbReference type="ARBA" id="ARBA00022448"/>
    </source>
</evidence>
<dbReference type="GO" id="GO:0020037">
    <property type="term" value="F:heme binding"/>
    <property type="evidence" value="ECO:0007669"/>
    <property type="project" value="TreeGrafter"/>
</dbReference>
<evidence type="ECO:0000313" key="10">
    <source>
        <dbReference type="Proteomes" id="UP000566813"/>
    </source>
</evidence>
<comment type="subcellular location">
    <subcellularLocation>
        <location evidence="1">Membrane</location>
        <topology evidence="1">Multi-pass membrane protein</topology>
    </subcellularLocation>
</comment>
<sequence>MRSIAIRIAVWTLLAVPGIWWLAGLVDGTALPMDLLRPTGELAVRLMILAMLPGPLVAAFGAGRLLRGWLVARRWFGLASFGYGLLHLATYATDVGALRPMIEELELPGIWTGWLAFLLLLPPAAISYDAAMRGLGRSWKRVQRLVYAAFALGLAHWILLDWKWQPAAIHFAPLIIAWGLRGWRRGRSRAIRSTIAQGA</sequence>
<keyword evidence="5" id="KW-0408">Iron</keyword>
<comment type="caution">
    <text evidence="9">The sequence shown here is derived from an EMBL/GenBank/DDBJ whole genome shotgun (WGS) entry which is preliminary data.</text>
</comment>